<evidence type="ECO:0000256" key="7">
    <source>
        <dbReference type="PROSITE-ProRule" id="PRU00169"/>
    </source>
</evidence>
<dbReference type="PROSITE" id="PS50110">
    <property type="entry name" value="RESPONSE_REGULATORY"/>
    <property type="match status" value="1"/>
</dbReference>
<dbReference type="SUPFAM" id="SSF55874">
    <property type="entry name" value="ATPase domain of HSP90 chaperone/DNA topoisomerase II/histidine kinase"/>
    <property type="match status" value="1"/>
</dbReference>
<dbReference type="SMART" id="SM00342">
    <property type="entry name" value="HTH_ARAC"/>
    <property type="match status" value="1"/>
</dbReference>
<feature type="domain" description="Histidine kinase" evidence="10">
    <location>
        <begin position="915"/>
        <end position="1136"/>
    </location>
</feature>
<dbReference type="Gene3D" id="2.60.40.10">
    <property type="entry name" value="Immunoglobulins"/>
    <property type="match status" value="1"/>
</dbReference>
<evidence type="ECO:0000256" key="3">
    <source>
        <dbReference type="ARBA" id="ARBA00022553"/>
    </source>
</evidence>
<dbReference type="Gene3D" id="3.40.50.2300">
    <property type="match status" value="1"/>
</dbReference>
<dbReference type="Pfam" id="PF02518">
    <property type="entry name" value="HATPase_c"/>
    <property type="match status" value="1"/>
</dbReference>
<dbReference type="InterPro" id="IPR009057">
    <property type="entry name" value="Homeodomain-like_sf"/>
</dbReference>
<gene>
    <name evidence="12" type="ORF">KEM10_15980</name>
</gene>
<dbReference type="PROSITE" id="PS50109">
    <property type="entry name" value="HIS_KIN"/>
    <property type="match status" value="1"/>
</dbReference>
<dbReference type="SUPFAM" id="SSF52172">
    <property type="entry name" value="CheY-like"/>
    <property type="match status" value="1"/>
</dbReference>
<dbReference type="Pfam" id="PF00072">
    <property type="entry name" value="Response_reg"/>
    <property type="match status" value="1"/>
</dbReference>
<dbReference type="SMART" id="SM00448">
    <property type="entry name" value="REC"/>
    <property type="match status" value="1"/>
</dbReference>
<dbReference type="Pfam" id="PF07495">
    <property type="entry name" value="Y_Y_Y"/>
    <property type="match status" value="1"/>
</dbReference>
<dbReference type="InterPro" id="IPR015943">
    <property type="entry name" value="WD40/YVTN_repeat-like_dom_sf"/>
</dbReference>
<dbReference type="Proteomes" id="UP000708576">
    <property type="component" value="Unassembled WGS sequence"/>
</dbReference>
<sequence>MKKFPLKIVLFLFYAFVSLKVSGQRNPRIEYINIENGLPQNTVQSITKDAYGFIWFGTDNGLCRYDGYGFEYYYSNGAEDQLWHNRILHLTTNGKNYLFVSNQKGLQILNLLTGKFVTIQQSKVNLIFKQDVVNSFFDGDNLWVITRTNGIYKISENTNVFEVIGHYWTSEESPSPLNIYKSKEGEMLLGTEAGIFKFDSSKEKFVAYQLNHNTINSETIQSIFDDEENLYLGTTNGMYLCGKQSGAIEWFSHDTDRKKSINHSNVTAISKVSDNILLIGTLGGLSTLDIKSGDVNRFRLFNNREEQYQAEFIRSIYADNQGSIWIGGDKIGLAYFNVHQKNFNSLDNSNPDFAVVNSNIINSIYKSNKNLWVGTAGYGLVRINQESNQTKVYRTQSDNSNSIESNFITSIYEDESNQIWVGTWGMGIQVLQNNGRFKALHESDGLVGEFISTMYVNRQGDLIVGAQQGLCIYNKQEGRFYQIRPLGGIPQDWEVGCIQEDKNGFYWIGTTNGLYRFDGKLVNKNEMTVMSRYELVEYKETDGKNSLPNNYITSLTTDIDGNIWMGTYGGGIARCVETSNGNYEFISFGQEDGLANNVVYSVLCDDENNLWITTENGLSKFNIKENHFTNYYRQDGLRNNQYYWSAGFKDKEGNIYIGGLKGLNYFHPNQIYNYPYDTRVAITALNIYNHKVTPGDKYHGQVPLKRASFANDTITLSYKDNVFSMEFSAMNFLHSSKIKYAYRLSGVDKDWVEVDSKRRIASYTNLAGGTYLFQLKSTDLEGVWNDESTEVYIEIIPPFWQEVWFKLLLILVLIVLGSSYVRYRSFRITMQKKRLEQLVKERTIEIDKKNKQLEETSERLLENNEQLEKRSAKIEKQKVQLEEKNKEIVSQRDQLIDLNKQVESIHQMRMQFFTNISHEFRTPLTLILSPIERLLTGKNSTLPSGVRNSIEVVKRNAERLLLLTNQILTFRKLEAGKLKIMLHKAILDEVIVEIGEAFKVLADEKDIDYSINVEVADYSGWCDKSKLEDILFNLLANAFKYTPETGKVDLSLRLKTSNNHKKTIEVVVTDSGQGIKPDVIEKVFDRFYRADNNLGFGTGIGLSLVKELVDKQNGNISVSSEYGKGSTFVLELPIELEGFDDYTVIEDEVAESVSIDEKVSLIKKVADEDQTSLNGDTDKAKVLVVEDNDDLRYFLAESLADEYNVYTAKDGKDGYDLSLKQEVDLVVSDIMMPRLNGLDLCKQLKNNLNTSHLPVILLSAKGMEENQVEGLGVGADDYITKPFNLSLLLAKMKSLIENRQKLKSIYLQDTTGEEELRGGSLDDDFMQKVNAVVSELYADPSFDIETFASKMYVSRSLLYKKLKALTNVSPNEYINVFRLKKSIALLKTKKYQVAEVAVMVGFNDPKYFSRVFKKFYKCSPSEYANS</sequence>
<dbReference type="InterPro" id="IPR003661">
    <property type="entry name" value="HisK_dim/P_dom"/>
</dbReference>
<keyword evidence="8" id="KW-0175">Coiled coil</keyword>
<dbReference type="PANTHER" id="PTHR43547">
    <property type="entry name" value="TWO-COMPONENT HISTIDINE KINASE"/>
    <property type="match status" value="1"/>
</dbReference>
<dbReference type="SMART" id="SM00387">
    <property type="entry name" value="HATPase_c"/>
    <property type="match status" value="1"/>
</dbReference>
<dbReference type="InterPro" id="IPR036097">
    <property type="entry name" value="HisK_dim/P_sf"/>
</dbReference>
<evidence type="ECO:0000259" key="9">
    <source>
        <dbReference type="PROSITE" id="PS01124"/>
    </source>
</evidence>
<keyword evidence="3 7" id="KW-0597">Phosphoprotein</keyword>
<feature type="coiled-coil region" evidence="8">
    <location>
        <begin position="832"/>
        <end position="901"/>
    </location>
</feature>
<evidence type="ECO:0000313" key="13">
    <source>
        <dbReference type="Proteomes" id="UP000708576"/>
    </source>
</evidence>
<organism evidence="12 13">
    <name type="scientific">Carboxylicivirga linearis</name>
    <dbReference type="NCBI Taxonomy" id="1628157"/>
    <lineage>
        <taxon>Bacteria</taxon>
        <taxon>Pseudomonadati</taxon>
        <taxon>Bacteroidota</taxon>
        <taxon>Bacteroidia</taxon>
        <taxon>Marinilabiliales</taxon>
        <taxon>Marinilabiliaceae</taxon>
        <taxon>Carboxylicivirga</taxon>
    </lineage>
</organism>
<dbReference type="InterPro" id="IPR018062">
    <property type="entry name" value="HTH_AraC-typ_CS"/>
</dbReference>
<dbReference type="InterPro" id="IPR001789">
    <property type="entry name" value="Sig_transdc_resp-reg_receiver"/>
</dbReference>
<dbReference type="InterPro" id="IPR013783">
    <property type="entry name" value="Ig-like_fold"/>
</dbReference>
<dbReference type="InterPro" id="IPR036890">
    <property type="entry name" value="HATPase_C_sf"/>
</dbReference>
<keyword evidence="13" id="KW-1185">Reference proteome</keyword>
<dbReference type="InterPro" id="IPR005467">
    <property type="entry name" value="His_kinase_dom"/>
</dbReference>
<accession>A0ABS5JZ82</accession>
<evidence type="ECO:0000256" key="5">
    <source>
        <dbReference type="ARBA" id="ARBA00023125"/>
    </source>
</evidence>
<dbReference type="SUPFAM" id="SSF63829">
    <property type="entry name" value="Calcium-dependent phosphotriesterase"/>
    <property type="match status" value="3"/>
</dbReference>
<dbReference type="Gene3D" id="1.10.10.60">
    <property type="entry name" value="Homeodomain-like"/>
    <property type="match status" value="1"/>
</dbReference>
<feature type="domain" description="Response regulatory" evidence="11">
    <location>
        <begin position="1181"/>
        <end position="1296"/>
    </location>
</feature>
<comment type="catalytic activity">
    <reaction evidence="1">
        <text>ATP + protein L-histidine = ADP + protein N-phospho-L-histidine.</text>
        <dbReference type="EC" id="2.7.13.3"/>
    </reaction>
</comment>
<keyword evidence="6" id="KW-0804">Transcription</keyword>
<dbReference type="RefSeq" id="WP_212217033.1">
    <property type="nucleotide sequence ID" value="NZ_JAGUCO010000015.1"/>
</dbReference>
<dbReference type="Gene3D" id="3.30.565.10">
    <property type="entry name" value="Histidine kinase-like ATPase, C-terminal domain"/>
    <property type="match status" value="1"/>
</dbReference>
<dbReference type="PANTHER" id="PTHR43547:SF2">
    <property type="entry name" value="HYBRID SIGNAL TRANSDUCTION HISTIDINE KINASE C"/>
    <property type="match status" value="1"/>
</dbReference>
<dbReference type="EMBL" id="JAGUCO010000015">
    <property type="protein sequence ID" value="MBS2099789.1"/>
    <property type="molecule type" value="Genomic_DNA"/>
</dbReference>
<keyword evidence="4" id="KW-0805">Transcription regulation</keyword>
<dbReference type="PRINTS" id="PR00344">
    <property type="entry name" value="BCTRLSENSOR"/>
</dbReference>
<evidence type="ECO:0000256" key="4">
    <source>
        <dbReference type="ARBA" id="ARBA00023015"/>
    </source>
</evidence>
<evidence type="ECO:0000256" key="8">
    <source>
        <dbReference type="SAM" id="Coils"/>
    </source>
</evidence>
<dbReference type="Gene3D" id="2.130.10.10">
    <property type="entry name" value="YVTN repeat-like/Quinoprotein amine dehydrogenase"/>
    <property type="match status" value="2"/>
</dbReference>
<dbReference type="InterPro" id="IPR003594">
    <property type="entry name" value="HATPase_dom"/>
</dbReference>
<dbReference type="SMART" id="SM00388">
    <property type="entry name" value="HisKA"/>
    <property type="match status" value="1"/>
</dbReference>
<dbReference type="InterPro" id="IPR018060">
    <property type="entry name" value="HTH_AraC"/>
</dbReference>
<dbReference type="EC" id="2.7.13.3" evidence="2"/>
<evidence type="ECO:0000256" key="2">
    <source>
        <dbReference type="ARBA" id="ARBA00012438"/>
    </source>
</evidence>
<dbReference type="Pfam" id="PF00512">
    <property type="entry name" value="HisKA"/>
    <property type="match status" value="1"/>
</dbReference>
<dbReference type="InterPro" id="IPR011006">
    <property type="entry name" value="CheY-like_superfamily"/>
</dbReference>
<dbReference type="Pfam" id="PF12833">
    <property type="entry name" value="HTH_18"/>
    <property type="match status" value="1"/>
</dbReference>
<dbReference type="SUPFAM" id="SSF46689">
    <property type="entry name" value="Homeodomain-like"/>
    <property type="match status" value="1"/>
</dbReference>
<dbReference type="InterPro" id="IPR011110">
    <property type="entry name" value="Reg_prop"/>
</dbReference>
<feature type="modified residue" description="4-aspartylphosphate" evidence="7">
    <location>
        <position position="1229"/>
    </location>
</feature>
<dbReference type="SUPFAM" id="SSF47384">
    <property type="entry name" value="Homodimeric domain of signal transducing histidine kinase"/>
    <property type="match status" value="1"/>
</dbReference>
<dbReference type="InterPro" id="IPR011123">
    <property type="entry name" value="Y_Y_Y"/>
</dbReference>
<dbReference type="PROSITE" id="PS01124">
    <property type="entry name" value="HTH_ARAC_FAMILY_2"/>
    <property type="match status" value="1"/>
</dbReference>
<dbReference type="Gene3D" id="1.10.287.130">
    <property type="match status" value="1"/>
</dbReference>
<comment type="caution">
    <text evidence="12">The sequence shown here is derived from an EMBL/GenBank/DDBJ whole genome shotgun (WGS) entry which is preliminary data.</text>
</comment>
<dbReference type="InterPro" id="IPR004358">
    <property type="entry name" value="Sig_transdc_His_kin-like_C"/>
</dbReference>
<proteinExistence type="predicted"/>
<feature type="domain" description="HTH araC/xylS-type" evidence="9">
    <location>
        <begin position="1327"/>
        <end position="1426"/>
    </location>
</feature>
<name>A0ABS5JZ82_9BACT</name>
<reference evidence="12 13" key="1">
    <citation type="journal article" date="2015" name="Int. J. Syst. Evol. Microbiol.">
        <title>Carboxylicivirga linearis sp. nov., isolated from a sea cucumber culture pond.</title>
        <authorList>
            <person name="Wang F.Q."/>
            <person name="Zhou Y.X."/>
            <person name="Lin X.Z."/>
            <person name="Chen G.J."/>
            <person name="Du Z.J."/>
        </authorList>
    </citation>
    <scope>NUCLEOTIDE SEQUENCE [LARGE SCALE GENOMIC DNA]</scope>
    <source>
        <strain evidence="12 13">FB218</strain>
    </source>
</reference>
<evidence type="ECO:0000259" key="10">
    <source>
        <dbReference type="PROSITE" id="PS50109"/>
    </source>
</evidence>
<dbReference type="CDD" id="cd17574">
    <property type="entry name" value="REC_OmpR"/>
    <property type="match status" value="1"/>
</dbReference>
<evidence type="ECO:0000313" key="12">
    <source>
        <dbReference type="EMBL" id="MBS2099789.1"/>
    </source>
</evidence>
<dbReference type="PROSITE" id="PS00041">
    <property type="entry name" value="HTH_ARAC_FAMILY_1"/>
    <property type="match status" value="1"/>
</dbReference>
<dbReference type="Pfam" id="PF07494">
    <property type="entry name" value="Reg_prop"/>
    <property type="match status" value="6"/>
</dbReference>
<keyword evidence="5" id="KW-0238">DNA-binding</keyword>
<dbReference type="CDD" id="cd00082">
    <property type="entry name" value="HisKA"/>
    <property type="match status" value="1"/>
</dbReference>
<evidence type="ECO:0000259" key="11">
    <source>
        <dbReference type="PROSITE" id="PS50110"/>
    </source>
</evidence>
<protein>
    <recommendedName>
        <fullName evidence="2">histidine kinase</fullName>
        <ecNumber evidence="2">2.7.13.3</ecNumber>
    </recommendedName>
</protein>
<evidence type="ECO:0000256" key="6">
    <source>
        <dbReference type="ARBA" id="ARBA00023163"/>
    </source>
</evidence>
<evidence type="ECO:0000256" key="1">
    <source>
        <dbReference type="ARBA" id="ARBA00000085"/>
    </source>
</evidence>